<keyword evidence="6" id="KW-0645">Protease</keyword>
<evidence type="ECO:0000256" key="13">
    <source>
        <dbReference type="RuleBase" id="RU004016"/>
    </source>
</evidence>
<proteinExistence type="inferred from homology"/>
<comment type="catalytic activity">
    <reaction evidence="12">
        <text>Preferential cleavage: (Ac)2-L-Lys-D-Ala-|-D-Ala. Also transpeptidation of peptidyl-alanyl moieties that are N-acyl substituents of D-alanine.</text>
        <dbReference type="EC" id="3.4.16.4"/>
    </reaction>
</comment>
<comment type="pathway">
    <text evidence="2">Cell wall biogenesis; peptidoglycan biosynthesis.</text>
</comment>
<keyword evidence="8 16" id="KW-0378">Hydrolase</keyword>
<evidence type="ECO:0000256" key="3">
    <source>
        <dbReference type="ARBA" id="ARBA00007164"/>
    </source>
</evidence>
<evidence type="ECO:0000256" key="8">
    <source>
        <dbReference type="ARBA" id="ARBA00022801"/>
    </source>
</evidence>
<dbReference type="InterPro" id="IPR018044">
    <property type="entry name" value="Peptidase_S11"/>
</dbReference>
<dbReference type="GO" id="GO:0004180">
    <property type="term" value="F:carboxypeptidase activity"/>
    <property type="evidence" value="ECO:0007669"/>
    <property type="project" value="UniProtKB-KW"/>
</dbReference>
<evidence type="ECO:0000256" key="7">
    <source>
        <dbReference type="ARBA" id="ARBA00022729"/>
    </source>
</evidence>
<feature type="domain" description="Peptidase S11 D-Ala-D-Ala carboxypeptidase A C-terminal" evidence="15">
    <location>
        <begin position="274"/>
        <end position="364"/>
    </location>
</feature>
<dbReference type="Gene3D" id="3.40.710.10">
    <property type="entry name" value="DD-peptidase/beta-lactamase superfamily"/>
    <property type="match status" value="1"/>
</dbReference>
<evidence type="ECO:0000256" key="2">
    <source>
        <dbReference type="ARBA" id="ARBA00004752"/>
    </source>
</evidence>
<evidence type="ECO:0000256" key="14">
    <source>
        <dbReference type="SAM" id="SignalP"/>
    </source>
</evidence>
<dbReference type="InterPro" id="IPR015956">
    <property type="entry name" value="Peniciliin-bd_prot_C_sf"/>
</dbReference>
<organism evidence="16 17">
    <name type="scientific">Chelativorans composti</name>
    <dbReference type="NCBI Taxonomy" id="768533"/>
    <lineage>
        <taxon>Bacteria</taxon>
        <taxon>Pseudomonadati</taxon>
        <taxon>Pseudomonadota</taxon>
        <taxon>Alphaproteobacteria</taxon>
        <taxon>Hyphomicrobiales</taxon>
        <taxon>Phyllobacteriaceae</taxon>
        <taxon>Chelativorans</taxon>
    </lineage>
</organism>
<evidence type="ECO:0000313" key="17">
    <source>
        <dbReference type="Proteomes" id="UP001597373"/>
    </source>
</evidence>
<dbReference type="InterPro" id="IPR012907">
    <property type="entry name" value="Peptidase_S11_C"/>
</dbReference>
<dbReference type="EC" id="3.4.16.4" evidence="4"/>
<keyword evidence="9" id="KW-0133">Cell shape</keyword>
<dbReference type="RefSeq" id="WP_378188124.1">
    <property type="nucleotide sequence ID" value="NZ_BAABGS010000074.1"/>
</dbReference>
<evidence type="ECO:0000256" key="10">
    <source>
        <dbReference type="ARBA" id="ARBA00022984"/>
    </source>
</evidence>
<accession>A0ABW5DH58</accession>
<dbReference type="InterPro" id="IPR001967">
    <property type="entry name" value="Peptidase_S11_N"/>
</dbReference>
<keyword evidence="11" id="KW-0961">Cell wall biogenesis/degradation</keyword>
<dbReference type="EMBL" id="JBHUIR010000017">
    <property type="protein sequence ID" value="MFD2258951.1"/>
    <property type="molecule type" value="Genomic_DNA"/>
</dbReference>
<evidence type="ECO:0000256" key="1">
    <source>
        <dbReference type="ARBA" id="ARBA00003217"/>
    </source>
</evidence>
<dbReference type="Gene3D" id="2.60.410.10">
    <property type="entry name" value="D-Ala-D-Ala carboxypeptidase, C-terminal domain"/>
    <property type="match status" value="1"/>
</dbReference>
<keyword evidence="17" id="KW-1185">Reference proteome</keyword>
<sequence length="403" mass="43762">MQLFRITAIAALLVVATGSIAQADLVETTAKRIHIVDADSGLVLLSRGADEPFPPGSFAKLMTAEIVFHALEEGRLSPDTEFQVSEHAWRTGGAPSRTATMFAKVKSSVSVADLLQGLTVQMANDAAIVLAEGMKGSEEAFAQAMNERAKELGLKNTHFVNPTGLPAQGHHVTARDMTALAMHLWRAYPERYALFSQPAFEWNRIFQRNKNPLINLNIGADGLMTGFAEGYGFSVVASASNGERRVFATIAGLETEAERVEEARKLLQWALDGFTKRQMFAAHQKVGEADVYGGEKKTVGLRVGDAVSVLAPVDDQSALHVRIVYQRPLPAPIREGDVVGELQVWVGDTLSSRADLYAAETVEYGTLSQRAFGAVAELLVGWLRQLSWDRVEAKMKAVAKTPS</sequence>
<reference evidence="17" key="1">
    <citation type="journal article" date="2019" name="Int. J. Syst. Evol. Microbiol.">
        <title>The Global Catalogue of Microorganisms (GCM) 10K type strain sequencing project: providing services to taxonomists for standard genome sequencing and annotation.</title>
        <authorList>
            <consortium name="The Broad Institute Genomics Platform"/>
            <consortium name="The Broad Institute Genome Sequencing Center for Infectious Disease"/>
            <person name="Wu L."/>
            <person name="Ma J."/>
        </authorList>
    </citation>
    <scope>NUCLEOTIDE SEQUENCE [LARGE SCALE GENOMIC DNA]</scope>
    <source>
        <strain evidence="17">KCTC 23707</strain>
    </source>
</reference>
<dbReference type="Pfam" id="PF00768">
    <property type="entry name" value="Peptidase_S11"/>
    <property type="match status" value="1"/>
</dbReference>
<evidence type="ECO:0000256" key="5">
    <source>
        <dbReference type="ARBA" id="ARBA00022645"/>
    </source>
</evidence>
<dbReference type="PANTHER" id="PTHR21581:SF6">
    <property type="entry name" value="TRAFFICKING PROTEIN PARTICLE COMPLEX SUBUNIT 12"/>
    <property type="match status" value="1"/>
</dbReference>
<evidence type="ECO:0000256" key="11">
    <source>
        <dbReference type="ARBA" id="ARBA00023316"/>
    </source>
</evidence>
<dbReference type="SMART" id="SM00936">
    <property type="entry name" value="PBP5_C"/>
    <property type="match status" value="1"/>
</dbReference>
<protein>
    <recommendedName>
        <fullName evidence="4">serine-type D-Ala-D-Ala carboxypeptidase</fullName>
        <ecNumber evidence="4">3.4.16.4</ecNumber>
    </recommendedName>
</protein>
<dbReference type="Proteomes" id="UP001597373">
    <property type="component" value="Unassembled WGS sequence"/>
</dbReference>
<evidence type="ECO:0000313" key="16">
    <source>
        <dbReference type="EMBL" id="MFD2258951.1"/>
    </source>
</evidence>
<dbReference type="InterPro" id="IPR012338">
    <property type="entry name" value="Beta-lactam/transpept-like"/>
</dbReference>
<evidence type="ECO:0000256" key="12">
    <source>
        <dbReference type="ARBA" id="ARBA00034000"/>
    </source>
</evidence>
<evidence type="ECO:0000256" key="4">
    <source>
        <dbReference type="ARBA" id="ARBA00012448"/>
    </source>
</evidence>
<comment type="function">
    <text evidence="1">Removes C-terminal D-alanyl residues from sugar-peptide cell wall precursors.</text>
</comment>
<dbReference type="PRINTS" id="PR00725">
    <property type="entry name" value="DADACBPTASE1"/>
</dbReference>
<comment type="caution">
    <text evidence="16">The sequence shown here is derived from an EMBL/GenBank/DDBJ whole genome shotgun (WGS) entry which is preliminary data.</text>
</comment>
<keyword evidence="7 14" id="KW-0732">Signal</keyword>
<feature type="chain" id="PRO_5045261723" description="serine-type D-Ala-D-Ala carboxypeptidase" evidence="14">
    <location>
        <begin position="24"/>
        <end position="403"/>
    </location>
</feature>
<feature type="signal peptide" evidence="14">
    <location>
        <begin position="1"/>
        <end position="23"/>
    </location>
</feature>
<evidence type="ECO:0000256" key="6">
    <source>
        <dbReference type="ARBA" id="ARBA00022670"/>
    </source>
</evidence>
<evidence type="ECO:0000259" key="15">
    <source>
        <dbReference type="SMART" id="SM00936"/>
    </source>
</evidence>
<gene>
    <name evidence="16" type="ORF">ACFSMZ_04145</name>
</gene>
<dbReference type="PANTHER" id="PTHR21581">
    <property type="entry name" value="D-ALANYL-D-ALANINE CARBOXYPEPTIDASE"/>
    <property type="match status" value="1"/>
</dbReference>
<dbReference type="InterPro" id="IPR037167">
    <property type="entry name" value="Peptidase_S11_C_sf"/>
</dbReference>
<dbReference type="SUPFAM" id="SSF56601">
    <property type="entry name" value="beta-lactamase/transpeptidase-like"/>
    <property type="match status" value="1"/>
</dbReference>
<name>A0ABW5DH58_9HYPH</name>
<dbReference type="SUPFAM" id="SSF69189">
    <property type="entry name" value="Penicillin-binding protein associated domain"/>
    <property type="match status" value="1"/>
</dbReference>
<dbReference type="Pfam" id="PF07943">
    <property type="entry name" value="PBP5_C"/>
    <property type="match status" value="1"/>
</dbReference>
<keyword evidence="10" id="KW-0573">Peptidoglycan synthesis</keyword>
<evidence type="ECO:0000256" key="9">
    <source>
        <dbReference type="ARBA" id="ARBA00022960"/>
    </source>
</evidence>
<comment type="similarity">
    <text evidence="3 13">Belongs to the peptidase S11 family.</text>
</comment>
<keyword evidence="5 16" id="KW-0121">Carboxypeptidase</keyword>